<evidence type="ECO:0000256" key="7">
    <source>
        <dbReference type="ARBA" id="ARBA00023136"/>
    </source>
</evidence>
<keyword evidence="8" id="KW-0325">Glycoprotein</keyword>
<dbReference type="VEuPathDB" id="VectorBase:AATE019608"/>
<evidence type="ECO:0000313" key="11">
    <source>
        <dbReference type="EnsemblMetazoa" id="AATE019608-PA.1"/>
    </source>
</evidence>
<dbReference type="GO" id="GO:0005886">
    <property type="term" value="C:plasma membrane"/>
    <property type="evidence" value="ECO:0007669"/>
    <property type="project" value="UniProtKB-SubCell"/>
</dbReference>
<keyword evidence="4" id="KW-0336">GPI-anchor</keyword>
<dbReference type="GO" id="GO:0098552">
    <property type="term" value="C:side of membrane"/>
    <property type="evidence" value="ECO:0007669"/>
    <property type="project" value="UniProtKB-KW"/>
</dbReference>
<comment type="similarity">
    <text evidence="2">Belongs to the glypican family.</text>
</comment>
<evidence type="ECO:0000256" key="9">
    <source>
        <dbReference type="ARBA" id="ARBA00023207"/>
    </source>
</evidence>
<organism evidence="11">
    <name type="scientific">Anopheles atroparvus</name>
    <name type="common">European mosquito</name>
    <dbReference type="NCBI Taxonomy" id="41427"/>
    <lineage>
        <taxon>Eukaryota</taxon>
        <taxon>Metazoa</taxon>
        <taxon>Ecdysozoa</taxon>
        <taxon>Arthropoda</taxon>
        <taxon>Hexapoda</taxon>
        <taxon>Insecta</taxon>
        <taxon>Pterygota</taxon>
        <taxon>Neoptera</taxon>
        <taxon>Endopterygota</taxon>
        <taxon>Diptera</taxon>
        <taxon>Nematocera</taxon>
        <taxon>Culicoidea</taxon>
        <taxon>Culicidae</taxon>
        <taxon>Anophelinae</taxon>
        <taxon>Anopheles</taxon>
    </lineage>
</organism>
<sequence>MAPRRLSVSIARSISTSTRNHHVGVNVNHLTLRHCEVPPGGGTCCTQMTEHKLALHAKTTLERNTKDNISKLSSVLGARAQRFNVLKVQDLHRSNLRRGQVLGRFGIIFTKMI</sequence>
<evidence type="ECO:0000256" key="1">
    <source>
        <dbReference type="ARBA" id="ARBA00004609"/>
    </source>
</evidence>
<dbReference type="InterPro" id="IPR001863">
    <property type="entry name" value="Glypican"/>
</dbReference>
<evidence type="ECO:0000256" key="2">
    <source>
        <dbReference type="ARBA" id="ARBA00010260"/>
    </source>
</evidence>
<evidence type="ECO:0000256" key="6">
    <source>
        <dbReference type="ARBA" id="ARBA00022974"/>
    </source>
</evidence>
<proteinExistence type="inferred from homology"/>
<evidence type="ECO:0000256" key="8">
    <source>
        <dbReference type="ARBA" id="ARBA00023180"/>
    </source>
</evidence>
<keyword evidence="5" id="KW-0732">Signal</keyword>
<dbReference type="EnsemblMetazoa" id="AATE019608-RA">
    <property type="protein sequence ID" value="AATE019608-PA.1"/>
    <property type="gene ID" value="AATE019608"/>
</dbReference>
<reference evidence="11" key="1">
    <citation type="submission" date="2022-08" db="UniProtKB">
        <authorList>
            <consortium name="EnsemblMetazoa"/>
        </authorList>
    </citation>
    <scope>IDENTIFICATION</scope>
    <source>
        <strain evidence="11">EBRO</strain>
    </source>
</reference>
<evidence type="ECO:0000256" key="3">
    <source>
        <dbReference type="ARBA" id="ARBA00022475"/>
    </source>
</evidence>
<dbReference type="Pfam" id="PF01153">
    <property type="entry name" value="Glypican"/>
    <property type="match status" value="1"/>
</dbReference>
<keyword evidence="6" id="KW-0654">Proteoglycan</keyword>
<dbReference type="AlphaFoldDB" id="A0A182JK75"/>
<comment type="subcellular location">
    <subcellularLocation>
        <location evidence="1">Cell membrane</location>
        <topology evidence="1">Lipid-anchor</topology>
        <topology evidence="1">GPI-anchor</topology>
    </subcellularLocation>
</comment>
<name>A0A182JK75_ANOAO</name>
<keyword evidence="3" id="KW-1003">Cell membrane</keyword>
<keyword evidence="7" id="KW-0472">Membrane</keyword>
<evidence type="ECO:0000256" key="5">
    <source>
        <dbReference type="ARBA" id="ARBA00022729"/>
    </source>
</evidence>
<keyword evidence="10" id="KW-0449">Lipoprotein</keyword>
<dbReference type="GO" id="GO:0009966">
    <property type="term" value="P:regulation of signal transduction"/>
    <property type="evidence" value="ECO:0007669"/>
    <property type="project" value="InterPro"/>
</dbReference>
<protein>
    <submittedName>
        <fullName evidence="11">Uncharacterized protein</fullName>
    </submittedName>
</protein>
<keyword evidence="9" id="KW-0357">Heparan sulfate</keyword>
<evidence type="ECO:0000256" key="4">
    <source>
        <dbReference type="ARBA" id="ARBA00022622"/>
    </source>
</evidence>
<evidence type="ECO:0000256" key="10">
    <source>
        <dbReference type="ARBA" id="ARBA00023288"/>
    </source>
</evidence>
<accession>A0A182JK75</accession>
<dbReference type="STRING" id="41427.A0A182JK75"/>